<protein>
    <submittedName>
        <fullName evidence="1">Uncharacterized protein</fullName>
    </submittedName>
</protein>
<reference evidence="2" key="1">
    <citation type="journal article" date="2010" name="Nat. Biotechnol.">
        <title>Draft genome sequence of the oilseed species Ricinus communis.</title>
        <authorList>
            <person name="Chan A.P."/>
            <person name="Crabtree J."/>
            <person name="Zhao Q."/>
            <person name="Lorenzi H."/>
            <person name="Orvis J."/>
            <person name="Puiu D."/>
            <person name="Melake-Berhan A."/>
            <person name="Jones K.M."/>
            <person name="Redman J."/>
            <person name="Chen G."/>
            <person name="Cahoon E.B."/>
            <person name="Gedil M."/>
            <person name="Stanke M."/>
            <person name="Haas B.J."/>
            <person name="Wortman J.R."/>
            <person name="Fraser-Liggett C.M."/>
            <person name="Ravel J."/>
            <person name="Rabinowicz P.D."/>
        </authorList>
    </citation>
    <scope>NUCLEOTIDE SEQUENCE [LARGE SCALE GENOMIC DNA]</scope>
    <source>
        <strain evidence="2">cv. Hale</strain>
    </source>
</reference>
<gene>
    <name evidence="1" type="ORF">RCOM_1538440</name>
</gene>
<dbReference type="Proteomes" id="UP000008311">
    <property type="component" value="Unassembled WGS sequence"/>
</dbReference>
<evidence type="ECO:0000313" key="2">
    <source>
        <dbReference type="Proteomes" id="UP000008311"/>
    </source>
</evidence>
<evidence type="ECO:0000313" key="1">
    <source>
        <dbReference type="EMBL" id="EEF42773.1"/>
    </source>
</evidence>
<dbReference type="EMBL" id="EQ973841">
    <property type="protein sequence ID" value="EEF42773.1"/>
    <property type="molecule type" value="Genomic_DNA"/>
</dbReference>
<name>B9S0V9_RICCO</name>
<proteinExistence type="predicted"/>
<accession>B9S0V9</accession>
<keyword evidence="2" id="KW-1185">Reference proteome</keyword>
<dbReference type="AlphaFoldDB" id="B9S0V9"/>
<sequence length="73" mass="8319">MEESRYGSSHVCLDSWQSLSQPKAAGAAWNLITNPQTQWAMLIRSLYFPNGDFWTAKQGSRPSWGWRSMLAAR</sequence>
<organism evidence="1 2">
    <name type="scientific">Ricinus communis</name>
    <name type="common">Castor bean</name>
    <dbReference type="NCBI Taxonomy" id="3988"/>
    <lineage>
        <taxon>Eukaryota</taxon>
        <taxon>Viridiplantae</taxon>
        <taxon>Streptophyta</taxon>
        <taxon>Embryophyta</taxon>
        <taxon>Tracheophyta</taxon>
        <taxon>Spermatophyta</taxon>
        <taxon>Magnoliopsida</taxon>
        <taxon>eudicotyledons</taxon>
        <taxon>Gunneridae</taxon>
        <taxon>Pentapetalae</taxon>
        <taxon>rosids</taxon>
        <taxon>fabids</taxon>
        <taxon>Malpighiales</taxon>
        <taxon>Euphorbiaceae</taxon>
        <taxon>Acalyphoideae</taxon>
        <taxon>Acalypheae</taxon>
        <taxon>Ricinus</taxon>
    </lineage>
</organism>
<dbReference type="InParanoid" id="B9S0V9"/>